<evidence type="ECO:0000256" key="3">
    <source>
        <dbReference type="PROSITE-ProRule" id="PRU00221"/>
    </source>
</evidence>
<name>A0A061QUH3_9CHLO</name>
<dbReference type="Pfam" id="PF00400">
    <property type="entry name" value="WD40"/>
    <property type="match status" value="3"/>
</dbReference>
<dbReference type="PANTHER" id="PTHR19848:SF8">
    <property type="entry name" value="F-BOX AND WD REPEAT DOMAIN CONTAINING 7"/>
    <property type="match status" value="1"/>
</dbReference>
<reference evidence="5" key="1">
    <citation type="submission" date="2014-05" db="EMBL/GenBank/DDBJ databases">
        <title>The transcriptome of the halophilic microalga Tetraselmis sp. GSL018 isolated from the Great Salt Lake, Utah.</title>
        <authorList>
            <person name="Jinkerson R.E."/>
            <person name="D'Adamo S."/>
            <person name="Posewitz M.C."/>
        </authorList>
    </citation>
    <scope>NUCLEOTIDE SEQUENCE</scope>
    <source>
        <strain evidence="5">GSL018</strain>
    </source>
</reference>
<accession>A0A061QUH3</accession>
<dbReference type="InterPro" id="IPR001680">
    <property type="entry name" value="WD40_rpt"/>
</dbReference>
<dbReference type="PROSITE" id="PS50082">
    <property type="entry name" value="WD_REPEATS_2"/>
    <property type="match status" value="3"/>
</dbReference>
<proteinExistence type="predicted"/>
<keyword evidence="4" id="KW-0812">Transmembrane</keyword>
<evidence type="ECO:0000256" key="4">
    <source>
        <dbReference type="SAM" id="Phobius"/>
    </source>
</evidence>
<dbReference type="InterPro" id="IPR036322">
    <property type="entry name" value="WD40_repeat_dom_sf"/>
</dbReference>
<dbReference type="Gene3D" id="2.130.10.10">
    <property type="entry name" value="YVTN repeat-like/Quinoprotein amine dehydrogenase"/>
    <property type="match status" value="4"/>
</dbReference>
<protein>
    <submittedName>
        <fullName evidence="5">Wd40 repeat-containing protein</fullName>
    </submittedName>
</protein>
<keyword evidence="4" id="KW-1133">Transmembrane helix</keyword>
<dbReference type="EMBL" id="GBEZ01022531">
    <property type="protein sequence ID" value="JAC64312.1"/>
    <property type="molecule type" value="Transcribed_RNA"/>
</dbReference>
<dbReference type="InterPro" id="IPR019775">
    <property type="entry name" value="WD40_repeat_CS"/>
</dbReference>
<dbReference type="PROSITE" id="PS50294">
    <property type="entry name" value="WD_REPEATS_REGION"/>
    <property type="match status" value="1"/>
</dbReference>
<dbReference type="PANTHER" id="PTHR19848">
    <property type="entry name" value="WD40 REPEAT PROTEIN"/>
    <property type="match status" value="1"/>
</dbReference>
<evidence type="ECO:0000313" key="6">
    <source>
        <dbReference type="EMBL" id="JAC79566.1"/>
    </source>
</evidence>
<dbReference type="AlphaFoldDB" id="A0A061QUH3"/>
<feature type="repeat" description="WD" evidence="3">
    <location>
        <begin position="796"/>
        <end position="828"/>
    </location>
</feature>
<dbReference type="InterPro" id="IPR015943">
    <property type="entry name" value="WD40/YVTN_repeat-like_dom_sf"/>
</dbReference>
<feature type="transmembrane region" description="Helical" evidence="4">
    <location>
        <begin position="78"/>
        <end position="100"/>
    </location>
</feature>
<sequence length="916" mass="94677">MDERLLDGQRLSISIQTSDPISEEDAAAFGALREHRLPSSSSNTLEIEPCPEPVHIASRPRMPAPNDAESDTPSCERITIFAMAGAIAVLLVACVVLGAGTGERLESEEPSGQGQATEAILILASAHGSEDKPASARAVLRAAEIAQANDLQHLAASALFLTTNRLALSPYWPLDVAGTPGQVAVSAAAVHPSGLLLALGGSNGSVEVVPVAPASGHLLPDADAPRSVLACAGGVATLSWSRGGRYLAAACTAADTEARSEVMVWEVSGSGASWEGIGLQAAAFANSDDGTMPHRGLRELHALWAGSPVVALAWGVEDRLHGNRTASLAVGCADGALQVWSGIGGVPVVAANTSAEGLQALSWSRDGELLAVGRAGRTLQMWNVSALLNGLTSMPVAAEGGPESIGVTALRFSPVGRWLASGSEDGRVLVWDISRFWLGRLPAAGRKPPVLSPAQTLPAHSMPVSGVSWASETELTTVSTKDRVRVYKLRGDQFQLAHLLGNAYSGFSSVDFSGRMPHVLAAGTASQKASAWVAAVQLGKRGPERFRLSCEANIATMFGAPFSYLAATVSESGERLAISSQEGHVCVWERNRTLFGSGIGPWRTAALLEASDGGHPAGCMQLAFSPDGRALAAAADGGTVFVWRRTASRSWAGQAQPAAPRGPAAKLAWSPDGALLAAATERGAWLWPAALPNAPPAVFVNASHGAATAVKWSNGIAAGTHVLATAHEHGPVRVWSVAWNSSGHPEVRPAAVIVGSPPASELAVSTVGRLAVSSLGGTVKVYDVRHPEAPEIVATLTAESEQVLGLLWSPDGSQLAAQLGGGSIQVWEGLGSAPASWRVQQDCDALSWTPGRLACGRLAHLGSGDLDLEYLVVGFDDLVGLLRRLTYGDLSADDLQLLGMGGAPGISLEPSANYTG</sequence>
<gene>
    <name evidence="6" type="ORF">TSPGSL018_12410</name>
    <name evidence="5" type="ORF">TSPGSL018_18591</name>
</gene>
<keyword evidence="2" id="KW-0677">Repeat</keyword>
<organism evidence="5">
    <name type="scientific">Tetraselmis sp. GSL018</name>
    <dbReference type="NCBI Taxonomy" id="582737"/>
    <lineage>
        <taxon>Eukaryota</taxon>
        <taxon>Viridiplantae</taxon>
        <taxon>Chlorophyta</taxon>
        <taxon>core chlorophytes</taxon>
        <taxon>Chlorodendrophyceae</taxon>
        <taxon>Chlorodendrales</taxon>
        <taxon>Chlorodendraceae</taxon>
        <taxon>Tetraselmis</taxon>
    </lineage>
</organism>
<keyword evidence="4" id="KW-0472">Membrane</keyword>
<evidence type="ECO:0000256" key="1">
    <source>
        <dbReference type="ARBA" id="ARBA00022574"/>
    </source>
</evidence>
<dbReference type="EMBL" id="GBEZ01005780">
    <property type="protein sequence ID" value="JAC79566.1"/>
    <property type="molecule type" value="Transcribed_RNA"/>
</dbReference>
<dbReference type="SMART" id="SM00320">
    <property type="entry name" value="WD40"/>
    <property type="match status" value="11"/>
</dbReference>
<feature type="repeat" description="WD" evidence="3">
    <location>
        <begin position="612"/>
        <end position="643"/>
    </location>
</feature>
<dbReference type="SUPFAM" id="SSF50978">
    <property type="entry name" value="WD40 repeat-like"/>
    <property type="match status" value="2"/>
</dbReference>
<evidence type="ECO:0000313" key="5">
    <source>
        <dbReference type="EMBL" id="JAC64312.1"/>
    </source>
</evidence>
<evidence type="ECO:0000256" key="2">
    <source>
        <dbReference type="ARBA" id="ARBA00022737"/>
    </source>
</evidence>
<feature type="repeat" description="WD" evidence="3">
    <location>
        <begin position="407"/>
        <end position="434"/>
    </location>
</feature>
<dbReference type="PROSITE" id="PS00678">
    <property type="entry name" value="WD_REPEATS_1"/>
    <property type="match status" value="1"/>
</dbReference>
<keyword evidence="1 3" id="KW-0853">WD repeat</keyword>